<feature type="signal peptide" evidence="1">
    <location>
        <begin position="1"/>
        <end position="22"/>
    </location>
</feature>
<evidence type="ECO:0000313" key="3">
    <source>
        <dbReference type="EMBL" id="PHT59198.1"/>
    </source>
</evidence>
<reference evidence="3 4" key="1">
    <citation type="journal article" date="2017" name="Genome Biol.">
        <title>New reference genome sequences of hot pepper reveal the massive evolution of plant disease-resistance genes by retroduplication.</title>
        <authorList>
            <person name="Kim S."/>
            <person name="Park J."/>
            <person name="Yeom S.I."/>
            <person name="Kim Y.M."/>
            <person name="Seo E."/>
            <person name="Kim K.T."/>
            <person name="Kim M.S."/>
            <person name="Lee J.M."/>
            <person name="Cheong K."/>
            <person name="Shin H.S."/>
            <person name="Kim S.B."/>
            <person name="Han K."/>
            <person name="Lee J."/>
            <person name="Park M."/>
            <person name="Lee H.A."/>
            <person name="Lee H.Y."/>
            <person name="Lee Y."/>
            <person name="Oh S."/>
            <person name="Lee J.H."/>
            <person name="Choi E."/>
            <person name="Choi E."/>
            <person name="Lee S.E."/>
            <person name="Jeon J."/>
            <person name="Kim H."/>
            <person name="Choi G."/>
            <person name="Song H."/>
            <person name="Lee J."/>
            <person name="Lee S.C."/>
            <person name="Kwon J.K."/>
            <person name="Lee H.Y."/>
            <person name="Koo N."/>
            <person name="Hong Y."/>
            <person name="Kim R.W."/>
            <person name="Kang W.H."/>
            <person name="Huh J.H."/>
            <person name="Kang B.C."/>
            <person name="Yang T.J."/>
            <person name="Lee Y.H."/>
            <person name="Bennetzen J.L."/>
            <person name="Choi D."/>
        </authorList>
    </citation>
    <scope>NUCLEOTIDE SEQUENCE [LARGE SCALE GENOMIC DNA]</scope>
    <source>
        <strain evidence="4">cv. PBC81</strain>
    </source>
</reference>
<organism evidence="3 4">
    <name type="scientific">Capsicum baccatum</name>
    <name type="common">Peruvian pepper</name>
    <dbReference type="NCBI Taxonomy" id="33114"/>
    <lineage>
        <taxon>Eukaryota</taxon>
        <taxon>Viridiplantae</taxon>
        <taxon>Streptophyta</taxon>
        <taxon>Embryophyta</taxon>
        <taxon>Tracheophyta</taxon>
        <taxon>Spermatophyta</taxon>
        <taxon>Magnoliopsida</taxon>
        <taxon>eudicotyledons</taxon>
        <taxon>Gunneridae</taxon>
        <taxon>Pentapetalae</taxon>
        <taxon>asterids</taxon>
        <taxon>lamiids</taxon>
        <taxon>Solanales</taxon>
        <taxon>Solanaceae</taxon>
        <taxon>Solanoideae</taxon>
        <taxon>Capsiceae</taxon>
        <taxon>Capsicum</taxon>
    </lineage>
</organism>
<feature type="chain" id="PRO_5013800860" description="Carboxypeptidase A inhibitor-like domain-containing protein" evidence="1">
    <location>
        <begin position="23"/>
        <end position="99"/>
    </location>
</feature>
<dbReference type="Proteomes" id="UP000224567">
    <property type="component" value="Unassembled WGS sequence"/>
</dbReference>
<proteinExistence type="predicted"/>
<gene>
    <name evidence="3" type="ORF">CQW23_01561</name>
</gene>
<dbReference type="InterPro" id="IPR004231">
    <property type="entry name" value="COpept_A_inh-like"/>
</dbReference>
<evidence type="ECO:0000259" key="2">
    <source>
        <dbReference type="Pfam" id="PF02977"/>
    </source>
</evidence>
<sequence>MAMKHSLLKVAVFFTILLTATAVDLSGNSKMSKAMALYGGLPLSISMMKLLVPNDFAMTCHVACRSNSDCAGAWLCHWCWPHENPTWGYTEYWCSMLPD</sequence>
<dbReference type="AlphaFoldDB" id="A0A2G2XNZ1"/>
<feature type="domain" description="Carboxypeptidase A inhibitor-like" evidence="2">
    <location>
        <begin position="58"/>
        <end position="98"/>
    </location>
</feature>
<evidence type="ECO:0000313" key="4">
    <source>
        <dbReference type="Proteomes" id="UP000224567"/>
    </source>
</evidence>
<dbReference type="EMBL" id="MLFT02000001">
    <property type="protein sequence ID" value="PHT59198.1"/>
    <property type="molecule type" value="Genomic_DNA"/>
</dbReference>
<dbReference type="Pfam" id="PF02977">
    <property type="entry name" value="CarbpepA_inh"/>
    <property type="match status" value="1"/>
</dbReference>
<reference evidence="4" key="2">
    <citation type="journal article" date="2017" name="J. Anim. Genet.">
        <title>Multiple reference genome sequences of hot pepper reveal the massive evolution of plant disease resistance genes by retroduplication.</title>
        <authorList>
            <person name="Kim S."/>
            <person name="Park J."/>
            <person name="Yeom S.-I."/>
            <person name="Kim Y.-M."/>
            <person name="Seo E."/>
            <person name="Kim K.-T."/>
            <person name="Kim M.-S."/>
            <person name="Lee J.M."/>
            <person name="Cheong K."/>
            <person name="Shin H.-S."/>
            <person name="Kim S.-B."/>
            <person name="Han K."/>
            <person name="Lee J."/>
            <person name="Park M."/>
            <person name="Lee H.-A."/>
            <person name="Lee H.-Y."/>
            <person name="Lee Y."/>
            <person name="Oh S."/>
            <person name="Lee J.H."/>
            <person name="Choi E."/>
            <person name="Choi E."/>
            <person name="Lee S.E."/>
            <person name="Jeon J."/>
            <person name="Kim H."/>
            <person name="Choi G."/>
            <person name="Song H."/>
            <person name="Lee J."/>
            <person name="Lee S.-C."/>
            <person name="Kwon J.-K."/>
            <person name="Lee H.-Y."/>
            <person name="Koo N."/>
            <person name="Hong Y."/>
            <person name="Kim R.W."/>
            <person name="Kang W.-H."/>
            <person name="Huh J.H."/>
            <person name="Kang B.-C."/>
            <person name="Yang T.-J."/>
            <person name="Lee Y.-H."/>
            <person name="Bennetzen J.L."/>
            <person name="Choi D."/>
        </authorList>
    </citation>
    <scope>NUCLEOTIDE SEQUENCE [LARGE SCALE GENOMIC DNA]</scope>
    <source>
        <strain evidence="4">cv. PBC81</strain>
    </source>
</reference>
<keyword evidence="4" id="KW-1185">Reference proteome</keyword>
<evidence type="ECO:0000256" key="1">
    <source>
        <dbReference type="SAM" id="SignalP"/>
    </source>
</evidence>
<comment type="caution">
    <text evidence="3">The sequence shown here is derived from an EMBL/GenBank/DDBJ whole genome shotgun (WGS) entry which is preliminary data.</text>
</comment>
<dbReference type="OrthoDB" id="1243681at2759"/>
<protein>
    <recommendedName>
        <fullName evidence="2">Carboxypeptidase A inhibitor-like domain-containing protein</fullName>
    </recommendedName>
</protein>
<keyword evidence="1" id="KW-0732">Signal</keyword>
<accession>A0A2G2XNZ1</accession>
<name>A0A2G2XNZ1_CAPBA</name>